<evidence type="ECO:0000313" key="3">
    <source>
        <dbReference type="Proteomes" id="UP000313312"/>
    </source>
</evidence>
<name>A0A5C4TIP4_FRUSA</name>
<proteinExistence type="inferred from homology"/>
<comment type="caution">
    <text evidence="2">The sequence shown here is derived from an EMBL/GenBank/DDBJ whole genome shotgun (WGS) entry which is preliminary data.</text>
</comment>
<protein>
    <submittedName>
        <fullName evidence="2">6-phosphogluconolactonase</fullName>
    </submittedName>
</protein>
<dbReference type="PANTHER" id="PTHR30344">
    <property type="entry name" value="6-PHOSPHOGLUCONOLACTONASE-RELATED"/>
    <property type="match status" value="1"/>
</dbReference>
<dbReference type="Gene3D" id="2.130.10.10">
    <property type="entry name" value="YVTN repeat-like/Quinoprotein amine dehydrogenase"/>
    <property type="match status" value="1"/>
</dbReference>
<reference evidence="2 3" key="1">
    <citation type="submission" date="2018-05" db="EMBL/GenBank/DDBJ databases">
        <title>Lactobacillus sanfranciscensis Ah4 draft denome sequence.</title>
        <authorList>
            <person name="Zhang G."/>
        </authorList>
    </citation>
    <scope>NUCLEOTIDE SEQUENCE [LARGE SCALE GENOMIC DNA]</scope>
    <source>
        <strain evidence="2 3">Ah4</strain>
    </source>
</reference>
<dbReference type="GO" id="GO:0017057">
    <property type="term" value="F:6-phosphogluconolactonase activity"/>
    <property type="evidence" value="ECO:0007669"/>
    <property type="project" value="TreeGrafter"/>
</dbReference>
<dbReference type="Pfam" id="PF10282">
    <property type="entry name" value="Lactonase"/>
    <property type="match status" value="1"/>
</dbReference>
<dbReference type="InterPro" id="IPR050282">
    <property type="entry name" value="Cycloisomerase_2"/>
</dbReference>
<evidence type="ECO:0000313" key="2">
    <source>
        <dbReference type="EMBL" id="TNK90421.1"/>
    </source>
</evidence>
<dbReference type="Proteomes" id="UP000313312">
    <property type="component" value="Unassembled WGS sequence"/>
</dbReference>
<sequence length="347" mass="38579">MIEKFLVGTYTKHQSQGIYQIELDTDKKELQNAELVAKAGSPTYVAESKAHKVYAIDKELKNDKTVGGLLAFDSANIPFKEIQDVTEEGSSPAYVTVDELHQNVYTANYHTGNVHVFKINDDGTLTETDRIHDIGEVGPRPEQASGPHPHYIDLTYDNRIAVCDLGLDKVYLYDLSDQGKLHLVSETTMDPGFGPRHIQFVEKTGKAYLVGELSSKLAVLDYNEETGELAVQQIVSTIPAEWTSHNGAAAIRISNDNRFVYVSNRGNDSLAVFEIQEDGNVKLIQLISIEGEFPRDFTFNSDQKFVVAVNQNTNNATLYQRNVDTGKLAMIQKGFSVPEGTCVMLRK</sequence>
<gene>
    <name evidence="2" type="ORF">DID87_04095</name>
</gene>
<dbReference type="AlphaFoldDB" id="A0A5C4TIP4"/>
<dbReference type="PANTHER" id="PTHR30344:SF1">
    <property type="entry name" value="6-PHOSPHOGLUCONOLACTONASE"/>
    <property type="match status" value="1"/>
</dbReference>
<evidence type="ECO:0000256" key="1">
    <source>
        <dbReference type="ARBA" id="ARBA00005564"/>
    </source>
</evidence>
<dbReference type="GO" id="GO:0005829">
    <property type="term" value="C:cytosol"/>
    <property type="evidence" value="ECO:0007669"/>
    <property type="project" value="TreeGrafter"/>
</dbReference>
<dbReference type="EMBL" id="QFCR01000010">
    <property type="protein sequence ID" value="TNK90421.1"/>
    <property type="molecule type" value="Genomic_DNA"/>
</dbReference>
<dbReference type="SUPFAM" id="SSF51004">
    <property type="entry name" value="C-terminal (heme d1) domain of cytochrome cd1-nitrite reductase"/>
    <property type="match status" value="1"/>
</dbReference>
<organism evidence="2 3">
    <name type="scientific">Fructilactobacillus sanfranciscensis</name>
    <name type="common">Lactobacillus sanfranciscensis</name>
    <dbReference type="NCBI Taxonomy" id="1625"/>
    <lineage>
        <taxon>Bacteria</taxon>
        <taxon>Bacillati</taxon>
        <taxon>Bacillota</taxon>
        <taxon>Bacilli</taxon>
        <taxon>Lactobacillales</taxon>
        <taxon>Lactobacillaceae</taxon>
        <taxon>Fructilactobacillus</taxon>
    </lineage>
</organism>
<comment type="similarity">
    <text evidence="1">Belongs to the cycloisomerase 2 family.</text>
</comment>
<dbReference type="InterPro" id="IPR015943">
    <property type="entry name" value="WD40/YVTN_repeat-like_dom_sf"/>
</dbReference>
<accession>A0A5C4TIP4</accession>
<dbReference type="RefSeq" id="WP_139555102.1">
    <property type="nucleotide sequence ID" value="NZ_CP168671.1"/>
</dbReference>
<dbReference type="InterPro" id="IPR011048">
    <property type="entry name" value="Haem_d1_sf"/>
</dbReference>
<dbReference type="InterPro" id="IPR019405">
    <property type="entry name" value="Lactonase_7-beta_prop"/>
</dbReference>